<keyword evidence="9" id="KW-1185">Reference proteome</keyword>
<evidence type="ECO:0000256" key="6">
    <source>
        <dbReference type="SAM" id="MobiDB-lite"/>
    </source>
</evidence>
<keyword evidence="2" id="KW-0547">Nucleotide-binding</keyword>
<protein>
    <submittedName>
        <fullName evidence="8">Chromosome partitioning ATPase</fullName>
    </submittedName>
</protein>
<gene>
    <name evidence="8" type="ORF">GCM10010923_13690</name>
</gene>
<evidence type="ECO:0000256" key="5">
    <source>
        <dbReference type="ARBA" id="ARBA00023137"/>
    </source>
</evidence>
<dbReference type="PANTHER" id="PTHR32309:SF31">
    <property type="entry name" value="CAPSULAR EXOPOLYSACCHARIDE FAMILY"/>
    <property type="match status" value="1"/>
</dbReference>
<evidence type="ECO:0000313" key="8">
    <source>
        <dbReference type="EMBL" id="GGA05240.1"/>
    </source>
</evidence>
<sequence>MNDQTPIRQGEARDEKPRDKAQPSLLERASARFGFDGFASPKLPDIPVPDKRRHPARPAAAPAAAPAASASDEAPATKDDAPRNERAPIGPPLVFSGKPQALDRDLLHETGMIVPDGSVSALLEEFRIVKRELFAKSTMLRGSDDPRLRNKANRVLISSPLPGEGKTYCATNLALAIAAEKESEVLLVDADFAKPSVLSTLGLEGGPGLMDALVDRDMNIADCVIPTDLPGLNVLPAGRSTGSDTEYLTTRHARETIESLGRGAAQRIVIFDSPPALAASPAAELAKLVGQTLVVCRADTTGRSALEDTVSLLSGCKDIELLLNAVQFSPSGRRFGSYYGYEV</sequence>
<feature type="compositionally biased region" description="Low complexity" evidence="6">
    <location>
        <begin position="57"/>
        <end position="74"/>
    </location>
</feature>
<name>A0ABQ1FCA0_9SPHN</name>
<evidence type="ECO:0000256" key="2">
    <source>
        <dbReference type="ARBA" id="ARBA00022741"/>
    </source>
</evidence>
<accession>A0ABQ1FCA0</accession>
<proteinExistence type="predicted"/>
<dbReference type="Pfam" id="PF13614">
    <property type="entry name" value="AAA_31"/>
    <property type="match status" value="1"/>
</dbReference>
<evidence type="ECO:0000259" key="7">
    <source>
        <dbReference type="Pfam" id="PF13614"/>
    </source>
</evidence>
<dbReference type="PANTHER" id="PTHR32309">
    <property type="entry name" value="TYROSINE-PROTEIN KINASE"/>
    <property type="match status" value="1"/>
</dbReference>
<reference evidence="9" key="1">
    <citation type="journal article" date="2019" name="Int. J. Syst. Evol. Microbiol.">
        <title>The Global Catalogue of Microorganisms (GCM) 10K type strain sequencing project: providing services to taxonomists for standard genome sequencing and annotation.</title>
        <authorList>
            <consortium name="The Broad Institute Genomics Platform"/>
            <consortium name="The Broad Institute Genome Sequencing Center for Infectious Disease"/>
            <person name="Wu L."/>
            <person name="Ma J."/>
        </authorList>
    </citation>
    <scope>NUCLEOTIDE SEQUENCE [LARGE SCALE GENOMIC DNA]</scope>
    <source>
        <strain evidence="9">CGMCC 1.15297</strain>
    </source>
</reference>
<keyword evidence="5" id="KW-0829">Tyrosine-protein kinase</keyword>
<keyword evidence="3" id="KW-0418">Kinase</keyword>
<keyword evidence="4" id="KW-0067">ATP-binding</keyword>
<evidence type="ECO:0000256" key="4">
    <source>
        <dbReference type="ARBA" id="ARBA00022840"/>
    </source>
</evidence>
<dbReference type="SUPFAM" id="SSF52540">
    <property type="entry name" value="P-loop containing nucleoside triphosphate hydrolases"/>
    <property type="match status" value="1"/>
</dbReference>
<dbReference type="InterPro" id="IPR005702">
    <property type="entry name" value="Wzc-like_C"/>
</dbReference>
<feature type="domain" description="AAA" evidence="7">
    <location>
        <begin position="163"/>
        <end position="279"/>
    </location>
</feature>
<dbReference type="RefSeq" id="WP_188641992.1">
    <property type="nucleotide sequence ID" value="NZ_BMID01000001.1"/>
</dbReference>
<dbReference type="EMBL" id="BMID01000001">
    <property type="protein sequence ID" value="GGA05240.1"/>
    <property type="molecule type" value="Genomic_DNA"/>
</dbReference>
<organism evidence="8 9">
    <name type="scientific">Blastomonas marina</name>
    <dbReference type="NCBI Taxonomy" id="1867408"/>
    <lineage>
        <taxon>Bacteria</taxon>
        <taxon>Pseudomonadati</taxon>
        <taxon>Pseudomonadota</taxon>
        <taxon>Alphaproteobacteria</taxon>
        <taxon>Sphingomonadales</taxon>
        <taxon>Sphingomonadaceae</taxon>
        <taxon>Blastomonas</taxon>
    </lineage>
</organism>
<dbReference type="Proteomes" id="UP000603317">
    <property type="component" value="Unassembled WGS sequence"/>
</dbReference>
<feature type="compositionally biased region" description="Basic and acidic residues" evidence="6">
    <location>
        <begin position="10"/>
        <end position="21"/>
    </location>
</feature>
<evidence type="ECO:0000313" key="9">
    <source>
        <dbReference type="Proteomes" id="UP000603317"/>
    </source>
</evidence>
<dbReference type="InterPro" id="IPR050445">
    <property type="entry name" value="Bact_polysacc_biosynth/exp"/>
</dbReference>
<evidence type="ECO:0000256" key="1">
    <source>
        <dbReference type="ARBA" id="ARBA00022679"/>
    </source>
</evidence>
<dbReference type="CDD" id="cd05387">
    <property type="entry name" value="BY-kinase"/>
    <property type="match status" value="1"/>
</dbReference>
<comment type="caution">
    <text evidence="8">The sequence shown here is derived from an EMBL/GenBank/DDBJ whole genome shotgun (WGS) entry which is preliminary data.</text>
</comment>
<dbReference type="InterPro" id="IPR025669">
    <property type="entry name" value="AAA_dom"/>
</dbReference>
<dbReference type="InterPro" id="IPR027417">
    <property type="entry name" value="P-loop_NTPase"/>
</dbReference>
<feature type="region of interest" description="Disordered" evidence="6">
    <location>
        <begin position="1"/>
        <end position="95"/>
    </location>
</feature>
<evidence type="ECO:0000256" key="3">
    <source>
        <dbReference type="ARBA" id="ARBA00022777"/>
    </source>
</evidence>
<dbReference type="Gene3D" id="3.40.50.300">
    <property type="entry name" value="P-loop containing nucleotide triphosphate hydrolases"/>
    <property type="match status" value="1"/>
</dbReference>
<feature type="compositionally biased region" description="Basic and acidic residues" evidence="6">
    <location>
        <begin position="75"/>
        <end position="86"/>
    </location>
</feature>
<keyword evidence="1" id="KW-0808">Transferase</keyword>